<gene>
    <name evidence="7" type="ORF">DWZ83_07720</name>
</gene>
<evidence type="ECO:0000313" key="8">
    <source>
        <dbReference type="Proteomes" id="UP000284868"/>
    </source>
</evidence>
<feature type="signal peptide" evidence="5">
    <location>
        <begin position="1"/>
        <end position="19"/>
    </location>
</feature>
<keyword evidence="4" id="KW-0812">Transmembrane</keyword>
<evidence type="ECO:0000256" key="2">
    <source>
        <dbReference type="ARBA" id="ARBA00022759"/>
    </source>
</evidence>
<dbReference type="SMART" id="SM00318">
    <property type="entry name" value="SNc"/>
    <property type="match status" value="1"/>
</dbReference>
<dbReference type="Pfam" id="PF00565">
    <property type="entry name" value="SNase"/>
    <property type="match status" value="1"/>
</dbReference>
<feature type="chain" id="PRO_5038840440" evidence="5">
    <location>
        <begin position="20"/>
        <end position="207"/>
    </location>
</feature>
<name>A0A415P898_9FIRM</name>
<accession>A0A415P898</accession>
<keyword evidence="2" id="KW-0255">Endonuclease</keyword>
<protein>
    <submittedName>
        <fullName evidence="7">Thermonuclease</fullName>
    </submittedName>
</protein>
<comment type="caution">
    <text evidence="7">The sequence shown here is derived from an EMBL/GenBank/DDBJ whole genome shotgun (WGS) entry which is preliminary data.</text>
</comment>
<dbReference type="RefSeq" id="WP_118365729.1">
    <property type="nucleotide sequence ID" value="NZ_QRPK01000042.1"/>
</dbReference>
<dbReference type="Proteomes" id="UP000284868">
    <property type="component" value="Unassembled WGS sequence"/>
</dbReference>
<dbReference type="InterPro" id="IPR035437">
    <property type="entry name" value="SNase_OB-fold_sf"/>
</dbReference>
<dbReference type="InterPro" id="IPR016071">
    <property type="entry name" value="Staphylococal_nuclease_OB-fold"/>
</dbReference>
<proteinExistence type="predicted"/>
<evidence type="ECO:0000256" key="1">
    <source>
        <dbReference type="ARBA" id="ARBA00022722"/>
    </source>
</evidence>
<dbReference type="GO" id="GO:0016787">
    <property type="term" value="F:hydrolase activity"/>
    <property type="evidence" value="ECO:0007669"/>
    <property type="project" value="UniProtKB-KW"/>
</dbReference>
<evidence type="ECO:0000259" key="6">
    <source>
        <dbReference type="PROSITE" id="PS50830"/>
    </source>
</evidence>
<dbReference type="InterPro" id="IPR002071">
    <property type="entry name" value="Thermonucl_AS"/>
</dbReference>
<evidence type="ECO:0000256" key="5">
    <source>
        <dbReference type="SAM" id="SignalP"/>
    </source>
</evidence>
<organism evidence="7 8">
    <name type="scientific">Amedibacillus dolichus</name>
    <dbReference type="NCBI Taxonomy" id="31971"/>
    <lineage>
        <taxon>Bacteria</taxon>
        <taxon>Bacillati</taxon>
        <taxon>Bacillota</taxon>
        <taxon>Erysipelotrichia</taxon>
        <taxon>Erysipelotrichales</taxon>
        <taxon>Erysipelotrichaceae</taxon>
        <taxon>Amedibacillus</taxon>
    </lineage>
</organism>
<evidence type="ECO:0000256" key="4">
    <source>
        <dbReference type="SAM" id="Phobius"/>
    </source>
</evidence>
<dbReference type="AlphaFoldDB" id="A0A415P898"/>
<feature type="domain" description="TNase-like" evidence="6">
    <location>
        <begin position="22"/>
        <end position="153"/>
    </location>
</feature>
<dbReference type="PANTHER" id="PTHR12302:SF3">
    <property type="entry name" value="SERINE_THREONINE-PROTEIN KINASE 31"/>
    <property type="match status" value="1"/>
</dbReference>
<evidence type="ECO:0000313" key="7">
    <source>
        <dbReference type="EMBL" id="RHM08918.1"/>
    </source>
</evidence>
<reference evidence="7 8" key="1">
    <citation type="submission" date="2018-08" db="EMBL/GenBank/DDBJ databases">
        <title>A genome reference for cultivated species of the human gut microbiota.</title>
        <authorList>
            <person name="Zou Y."/>
            <person name="Xue W."/>
            <person name="Luo G."/>
        </authorList>
    </citation>
    <scope>NUCLEOTIDE SEQUENCE [LARGE SCALE GENOMIC DNA]</scope>
    <source>
        <strain evidence="7 8">AF35-6BH</strain>
    </source>
</reference>
<evidence type="ECO:0000256" key="3">
    <source>
        <dbReference type="ARBA" id="ARBA00022801"/>
    </source>
</evidence>
<dbReference type="EMBL" id="QRPK01000042">
    <property type="protein sequence ID" value="RHM08918.1"/>
    <property type="molecule type" value="Genomic_DNA"/>
</dbReference>
<keyword evidence="5" id="KW-0732">Signal</keyword>
<dbReference type="PROSITE" id="PS50830">
    <property type="entry name" value="TNASE_3"/>
    <property type="match status" value="1"/>
</dbReference>
<dbReference type="GO" id="GO:0004519">
    <property type="term" value="F:endonuclease activity"/>
    <property type="evidence" value="ECO:0007669"/>
    <property type="project" value="UniProtKB-KW"/>
</dbReference>
<feature type="transmembrane region" description="Helical" evidence="4">
    <location>
        <begin position="165"/>
        <end position="183"/>
    </location>
</feature>
<dbReference type="Gene3D" id="2.40.50.90">
    <property type="match status" value="1"/>
</dbReference>
<keyword evidence="3" id="KW-0378">Hydrolase</keyword>
<dbReference type="PROSITE" id="PS01284">
    <property type="entry name" value="TNASE_2"/>
    <property type="match status" value="1"/>
</dbReference>
<keyword evidence="8" id="KW-1185">Reference proteome</keyword>
<keyword evidence="1" id="KW-0540">Nuclease</keyword>
<sequence length="207" mass="23354">MKKLLLVCMLFAISVVSLQANTREEAELVKCVDGDTTHLKVGNEVLKVRYLAIDTPEYTKEKEPYGKEASECVCKLLSEADKIELEYDDGSEKTDKYGRTLAWVYADDRLVQMELVQQGLAEVKYIYGDYAYTDDLQKAQKAAQADKLNIWSNQSYEEKGAKEKAMLGIGGGVLLIVAGLLFAKNKSQRKRMIKKGMRKISQNSKKH</sequence>
<keyword evidence="4" id="KW-0472">Membrane</keyword>
<dbReference type="GO" id="GO:0003676">
    <property type="term" value="F:nucleic acid binding"/>
    <property type="evidence" value="ECO:0007669"/>
    <property type="project" value="InterPro"/>
</dbReference>
<keyword evidence="4" id="KW-1133">Transmembrane helix</keyword>
<dbReference type="OrthoDB" id="4376109at2"/>
<dbReference type="PANTHER" id="PTHR12302">
    <property type="entry name" value="EBNA2 BINDING PROTEIN P100"/>
    <property type="match status" value="1"/>
</dbReference>
<dbReference type="SUPFAM" id="SSF50199">
    <property type="entry name" value="Staphylococcal nuclease"/>
    <property type="match status" value="1"/>
</dbReference>